<evidence type="ECO:0000256" key="1">
    <source>
        <dbReference type="ARBA" id="ARBA00004651"/>
    </source>
</evidence>
<gene>
    <name evidence="9" type="ORF">NGM99_05940</name>
</gene>
<sequence length="269" mass="29640">MISQKQSMVSEADSARAGWRREDWTQVIERFIPGIVFVTLWWIAIRFNPSLSFYLSTPGDVATFLGESVSDSEFWRNVSSTMQATFISFFIGSVLGIAAGISVSLSPRVEAAIEPYASALNSLPRIALAPVFIAFLGLGTAGKVAVGVSLVFFVLYYNCRAGVKSVDPDWSMLARTLNFSKRKTFFSLLLPVTWPSIFSGLRLAFTYALLGVVSSEIVAARAGMGQLIMLYSAQFRMDAVYGTLIWMGVISGGVYWIAGRVEKRIMSWK</sequence>
<evidence type="ECO:0000313" key="9">
    <source>
        <dbReference type="EMBL" id="MCO6049328.1"/>
    </source>
</evidence>
<evidence type="ECO:0000256" key="7">
    <source>
        <dbReference type="RuleBase" id="RU363032"/>
    </source>
</evidence>
<keyword evidence="10" id="KW-1185">Reference proteome</keyword>
<dbReference type="PROSITE" id="PS50928">
    <property type="entry name" value="ABC_TM1"/>
    <property type="match status" value="1"/>
</dbReference>
<proteinExistence type="inferred from homology"/>
<comment type="caution">
    <text evidence="9">The sequence shown here is derived from an EMBL/GenBank/DDBJ whole genome shotgun (WGS) entry which is preliminary data.</text>
</comment>
<accession>A0ABT1C484</accession>
<name>A0ABT1C484_9HYPH</name>
<keyword evidence="4 7" id="KW-0812">Transmembrane</keyword>
<keyword evidence="3" id="KW-1003">Cell membrane</keyword>
<reference evidence="9 10" key="1">
    <citation type="submission" date="2022-06" db="EMBL/GenBank/DDBJ databases">
        <title>Mesorhizobium sp. strain RP14 Genome sequencing and assembly.</title>
        <authorList>
            <person name="Kim I."/>
        </authorList>
    </citation>
    <scope>NUCLEOTIDE SEQUENCE [LARGE SCALE GENOMIC DNA]</scope>
    <source>
        <strain evidence="10">RP14(2022)</strain>
    </source>
</reference>
<feature type="transmembrane region" description="Helical" evidence="7">
    <location>
        <begin position="239"/>
        <end position="258"/>
    </location>
</feature>
<comment type="subcellular location">
    <subcellularLocation>
        <location evidence="1 7">Cell membrane</location>
        <topology evidence="1 7">Multi-pass membrane protein</topology>
    </subcellularLocation>
</comment>
<evidence type="ECO:0000256" key="2">
    <source>
        <dbReference type="ARBA" id="ARBA00022448"/>
    </source>
</evidence>
<evidence type="ECO:0000256" key="4">
    <source>
        <dbReference type="ARBA" id="ARBA00022692"/>
    </source>
</evidence>
<dbReference type="InterPro" id="IPR000515">
    <property type="entry name" value="MetI-like"/>
</dbReference>
<dbReference type="PANTHER" id="PTHR30151">
    <property type="entry name" value="ALKANE SULFONATE ABC TRANSPORTER-RELATED, MEMBRANE SUBUNIT"/>
    <property type="match status" value="1"/>
</dbReference>
<evidence type="ECO:0000256" key="6">
    <source>
        <dbReference type="ARBA" id="ARBA00023136"/>
    </source>
</evidence>
<evidence type="ECO:0000313" key="10">
    <source>
        <dbReference type="Proteomes" id="UP001205906"/>
    </source>
</evidence>
<organism evidence="9 10">
    <name type="scientific">Mesorhizobium liriopis</name>
    <dbReference type="NCBI Taxonomy" id="2953882"/>
    <lineage>
        <taxon>Bacteria</taxon>
        <taxon>Pseudomonadati</taxon>
        <taxon>Pseudomonadota</taxon>
        <taxon>Alphaproteobacteria</taxon>
        <taxon>Hyphomicrobiales</taxon>
        <taxon>Phyllobacteriaceae</taxon>
        <taxon>Mesorhizobium</taxon>
    </lineage>
</organism>
<comment type="similarity">
    <text evidence="7">Belongs to the binding-protein-dependent transport system permease family.</text>
</comment>
<dbReference type="Proteomes" id="UP001205906">
    <property type="component" value="Unassembled WGS sequence"/>
</dbReference>
<dbReference type="Pfam" id="PF00528">
    <property type="entry name" value="BPD_transp_1"/>
    <property type="match status" value="1"/>
</dbReference>
<keyword evidence="5 7" id="KW-1133">Transmembrane helix</keyword>
<dbReference type="CDD" id="cd06261">
    <property type="entry name" value="TM_PBP2"/>
    <property type="match status" value="1"/>
</dbReference>
<evidence type="ECO:0000256" key="3">
    <source>
        <dbReference type="ARBA" id="ARBA00022475"/>
    </source>
</evidence>
<keyword evidence="2 7" id="KW-0813">Transport</keyword>
<dbReference type="PANTHER" id="PTHR30151:SF20">
    <property type="entry name" value="ABC TRANSPORTER PERMEASE PROTEIN HI_0355-RELATED"/>
    <property type="match status" value="1"/>
</dbReference>
<dbReference type="RefSeq" id="WP_252817755.1">
    <property type="nucleotide sequence ID" value="NZ_JAMXQS010000003.1"/>
</dbReference>
<evidence type="ECO:0000256" key="5">
    <source>
        <dbReference type="ARBA" id="ARBA00022989"/>
    </source>
</evidence>
<feature type="transmembrane region" description="Helical" evidence="7">
    <location>
        <begin position="84"/>
        <end position="105"/>
    </location>
</feature>
<dbReference type="EMBL" id="JAMXQS010000003">
    <property type="protein sequence ID" value="MCO6049328.1"/>
    <property type="molecule type" value="Genomic_DNA"/>
</dbReference>
<dbReference type="SUPFAM" id="SSF161098">
    <property type="entry name" value="MetI-like"/>
    <property type="match status" value="1"/>
</dbReference>
<dbReference type="InterPro" id="IPR035906">
    <property type="entry name" value="MetI-like_sf"/>
</dbReference>
<feature type="transmembrane region" description="Helical" evidence="7">
    <location>
        <begin position="144"/>
        <end position="163"/>
    </location>
</feature>
<evidence type="ECO:0000259" key="8">
    <source>
        <dbReference type="PROSITE" id="PS50928"/>
    </source>
</evidence>
<feature type="domain" description="ABC transmembrane type-1" evidence="8">
    <location>
        <begin position="78"/>
        <end position="262"/>
    </location>
</feature>
<keyword evidence="6 7" id="KW-0472">Membrane</keyword>
<protein>
    <submittedName>
        <fullName evidence="9">ABC transporter permease</fullName>
    </submittedName>
</protein>
<dbReference type="Gene3D" id="1.10.3720.10">
    <property type="entry name" value="MetI-like"/>
    <property type="match status" value="1"/>
</dbReference>
<feature type="transmembrane region" description="Helical" evidence="7">
    <location>
        <begin position="184"/>
        <end position="205"/>
    </location>
</feature>